<sequence>MAEFKKILCAVDFSDHSPKLADYAKTLARCTGAQLICVYVAPSLSQYVGFHVPPSSIESFVGEIVAGADTSMDAYLKEHFAGANATGKVLVGYPAEEILNTAEDEGADLIIMGTHGRTGIDRILFGSVAEKIVKSSKCPVLTIRPEAAPEEDA</sequence>
<dbReference type="PANTHER" id="PTHR46268:SF6">
    <property type="entry name" value="UNIVERSAL STRESS PROTEIN UP12"/>
    <property type="match status" value="1"/>
</dbReference>
<dbReference type="SUPFAM" id="SSF52402">
    <property type="entry name" value="Adenine nucleotide alpha hydrolases-like"/>
    <property type="match status" value="1"/>
</dbReference>
<comment type="caution">
    <text evidence="4">The sequence shown here is derived from an EMBL/GenBank/DDBJ whole genome shotgun (WGS) entry which is preliminary data.</text>
</comment>
<evidence type="ECO:0000256" key="2">
    <source>
        <dbReference type="PIRNR" id="PIRNR006276"/>
    </source>
</evidence>
<protein>
    <recommendedName>
        <fullName evidence="2">Universal stress protein</fullName>
    </recommendedName>
</protein>
<dbReference type="GO" id="GO:0005737">
    <property type="term" value="C:cytoplasm"/>
    <property type="evidence" value="ECO:0007669"/>
    <property type="project" value="UniProtKB-SubCell"/>
</dbReference>
<comment type="similarity">
    <text evidence="1 2">Belongs to the universal stress protein A family.</text>
</comment>
<dbReference type="EMBL" id="DSRP01000523">
    <property type="protein sequence ID" value="HGG92796.1"/>
    <property type="molecule type" value="Genomic_DNA"/>
</dbReference>
<dbReference type="Pfam" id="PF00582">
    <property type="entry name" value="Usp"/>
    <property type="match status" value="1"/>
</dbReference>
<dbReference type="CDD" id="cd00293">
    <property type="entry name" value="USP-like"/>
    <property type="match status" value="1"/>
</dbReference>
<dbReference type="AlphaFoldDB" id="A0A7C4EMU1"/>
<dbReference type="PANTHER" id="PTHR46268">
    <property type="entry name" value="STRESS RESPONSE PROTEIN NHAX"/>
    <property type="match status" value="1"/>
</dbReference>
<organism evidence="4">
    <name type="scientific">Fundidesulfovibrio putealis</name>
    <dbReference type="NCBI Taxonomy" id="270496"/>
    <lineage>
        <taxon>Bacteria</taxon>
        <taxon>Pseudomonadati</taxon>
        <taxon>Thermodesulfobacteriota</taxon>
        <taxon>Desulfovibrionia</taxon>
        <taxon>Desulfovibrionales</taxon>
        <taxon>Desulfovibrionaceae</taxon>
        <taxon>Fundidesulfovibrio</taxon>
    </lineage>
</organism>
<evidence type="ECO:0000256" key="1">
    <source>
        <dbReference type="ARBA" id="ARBA00008791"/>
    </source>
</evidence>
<dbReference type="PIRSF" id="PIRSF006276">
    <property type="entry name" value="UspA"/>
    <property type="match status" value="1"/>
</dbReference>
<evidence type="ECO:0000313" key="4">
    <source>
        <dbReference type="EMBL" id="HGG92796.1"/>
    </source>
</evidence>
<dbReference type="InterPro" id="IPR006016">
    <property type="entry name" value="UspA"/>
</dbReference>
<dbReference type="PRINTS" id="PR01438">
    <property type="entry name" value="UNVRSLSTRESS"/>
</dbReference>
<comment type="subcellular location">
    <subcellularLocation>
        <location evidence="2">Cytoplasm</location>
    </subcellularLocation>
</comment>
<name>A0A7C4EMU1_9BACT</name>
<proteinExistence type="inferred from homology"/>
<evidence type="ECO:0000259" key="3">
    <source>
        <dbReference type="Pfam" id="PF00582"/>
    </source>
</evidence>
<gene>
    <name evidence="4" type="ORF">ENR59_07580</name>
</gene>
<dbReference type="InterPro" id="IPR014729">
    <property type="entry name" value="Rossmann-like_a/b/a_fold"/>
</dbReference>
<accession>A0A7C4EMU1</accession>
<feature type="domain" description="UspA" evidence="3">
    <location>
        <begin position="4"/>
        <end position="144"/>
    </location>
</feature>
<keyword evidence="2" id="KW-0963">Cytoplasm</keyword>
<reference evidence="4" key="1">
    <citation type="journal article" date="2020" name="mSystems">
        <title>Genome- and Community-Level Interaction Insights into Carbon Utilization and Element Cycling Functions of Hydrothermarchaeota in Hydrothermal Sediment.</title>
        <authorList>
            <person name="Zhou Z."/>
            <person name="Liu Y."/>
            <person name="Xu W."/>
            <person name="Pan J."/>
            <person name="Luo Z.H."/>
            <person name="Li M."/>
        </authorList>
    </citation>
    <scope>NUCLEOTIDE SEQUENCE [LARGE SCALE GENOMIC DNA]</scope>
    <source>
        <strain evidence="4">SpSt-413</strain>
    </source>
</reference>
<dbReference type="Gene3D" id="3.40.50.620">
    <property type="entry name" value="HUPs"/>
    <property type="match status" value="1"/>
</dbReference>
<dbReference type="InterPro" id="IPR006015">
    <property type="entry name" value="Universal_stress_UspA"/>
</dbReference>